<dbReference type="EMBL" id="CH991552">
    <property type="protein sequence ID" value="EDQ88999.1"/>
    <property type="molecule type" value="Genomic_DNA"/>
</dbReference>
<proteinExistence type="predicted"/>
<accession>A9V0F1</accession>
<dbReference type="InParanoid" id="A9V0F1"/>
<feature type="region of interest" description="Disordered" evidence="1">
    <location>
        <begin position="113"/>
        <end position="157"/>
    </location>
</feature>
<reference evidence="2 3" key="1">
    <citation type="journal article" date="2008" name="Nature">
        <title>The genome of the choanoflagellate Monosiga brevicollis and the origin of metazoans.</title>
        <authorList>
            <consortium name="JGI Sequencing"/>
            <person name="King N."/>
            <person name="Westbrook M.J."/>
            <person name="Young S.L."/>
            <person name="Kuo A."/>
            <person name="Abedin M."/>
            <person name="Chapman J."/>
            <person name="Fairclough S."/>
            <person name="Hellsten U."/>
            <person name="Isogai Y."/>
            <person name="Letunic I."/>
            <person name="Marr M."/>
            <person name="Pincus D."/>
            <person name="Putnam N."/>
            <person name="Rokas A."/>
            <person name="Wright K.J."/>
            <person name="Zuzow R."/>
            <person name="Dirks W."/>
            <person name="Good M."/>
            <person name="Goodstein D."/>
            <person name="Lemons D."/>
            <person name="Li W."/>
            <person name="Lyons J.B."/>
            <person name="Morris A."/>
            <person name="Nichols S."/>
            <person name="Richter D.J."/>
            <person name="Salamov A."/>
            <person name="Bork P."/>
            <person name="Lim W.A."/>
            <person name="Manning G."/>
            <person name="Miller W.T."/>
            <person name="McGinnis W."/>
            <person name="Shapiro H."/>
            <person name="Tjian R."/>
            <person name="Grigoriev I.V."/>
            <person name="Rokhsar D."/>
        </authorList>
    </citation>
    <scope>NUCLEOTIDE SEQUENCE [LARGE SCALE GENOMIC DNA]</scope>
    <source>
        <strain evidence="3">MX1 / ATCC 50154</strain>
    </source>
</reference>
<dbReference type="KEGG" id="mbr:MONBRDRAFT_25785"/>
<organism evidence="2 3">
    <name type="scientific">Monosiga brevicollis</name>
    <name type="common">Choanoflagellate</name>
    <dbReference type="NCBI Taxonomy" id="81824"/>
    <lineage>
        <taxon>Eukaryota</taxon>
        <taxon>Choanoflagellata</taxon>
        <taxon>Craspedida</taxon>
        <taxon>Salpingoecidae</taxon>
        <taxon>Monosiga</taxon>
    </lineage>
</organism>
<dbReference type="Proteomes" id="UP000001357">
    <property type="component" value="Unassembled WGS sequence"/>
</dbReference>
<dbReference type="RefSeq" id="XP_001746104.1">
    <property type="nucleotide sequence ID" value="XM_001746052.1"/>
</dbReference>
<keyword evidence="3" id="KW-1185">Reference proteome</keyword>
<evidence type="ECO:0000313" key="2">
    <source>
        <dbReference type="EMBL" id="EDQ88999.1"/>
    </source>
</evidence>
<name>A9V0F1_MONBE</name>
<protein>
    <submittedName>
        <fullName evidence="2">Uncharacterized protein</fullName>
    </submittedName>
</protein>
<evidence type="ECO:0000313" key="3">
    <source>
        <dbReference type="Proteomes" id="UP000001357"/>
    </source>
</evidence>
<feature type="compositionally biased region" description="Low complexity" evidence="1">
    <location>
        <begin position="120"/>
        <end position="139"/>
    </location>
</feature>
<evidence type="ECO:0000256" key="1">
    <source>
        <dbReference type="SAM" id="MobiDB-lite"/>
    </source>
</evidence>
<dbReference type="GeneID" id="5891311"/>
<dbReference type="AlphaFoldDB" id="A9V0F1"/>
<sequence length="252" mass="27945">MCQSHQRTTLRPAASCGSLPVYAKPIIKPKPSSTLADVVRQAYIKNHKLAASSDAKPLSAKNRRLRAPTSNSPYLCRMVQQSRFWRQLQGIFFENSSECSLYEAMTVTEYEKHRNSKLQPTTMAPSKTDTTATTTSQDTRPAHPEQSASPNTAAKNVPVAEDTTDAMPTRLSHLHSSPTCCALRLARRHMATCHSIMKARTVNNQSQSYFSSSVQVYPQPKDVTVAPHSDDYSQPEACTHLAIQNHARVSVF</sequence>
<gene>
    <name evidence="2" type="ORF">MONBRDRAFT_25785</name>
</gene>